<evidence type="ECO:0000313" key="2">
    <source>
        <dbReference type="Proteomes" id="UP001042704"/>
    </source>
</evidence>
<keyword evidence="2" id="KW-1185">Reference proteome</keyword>
<protein>
    <submittedName>
        <fullName evidence="1">Uncharacterized protein</fullName>
    </submittedName>
</protein>
<sequence length="117" mass="11878">MKAKIWQGIAGLLPLCGLVAGAAAADGGVPVFPHEFKGSVTIDGSPAPADIEITAVQGGETYGQVTTAADGTYGGSRHAGEKLPALGTDTLAGETITFPVDGKNAKETTTFTPKFRF</sequence>
<dbReference type="RefSeq" id="WP_265581289.1">
    <property type="nucleotide sequence ID" value="NZ_CP036172.1"/>
</dbReference>
<dbReference type="AlphaFoldDB" id="A0A8A3S035"/>
<dbReference type="EMBL" id="CP036172">
    <property type="protein sequence ID" value="QSZ65998.1"/>
    <property type="molecule type" value="Genomic_DNA"/>
</dbReference>
<gene>
    <name evidence="1" type="ORF">RJ40_00010</name>
</gene>
<accession>A0A8A3S035</accession>
<dbReference type="GeneID" id="76422688"/>
<dbReference type="Proteomes" id="UP001042704">
    <property type="component" value="Chromosome"/>
</dbReference>
<dbReference type="KEGG" id="maqe:RJ40_00010"/>
<evidence type="ECO:0000313" key="1">
    <source>
        <dbReference type="EMBL" id="QSZ65998.1"/>
    </source>
</evidence>
<reference evidence="1" key="2">
    <citation type="submission" date="2019-02" db="EMBL/GenBank/DDBJ databases">
        <authorList>
            <person name="Chen S.-C."/>
            <person name="Chien H.-H."/>
            <person name="Lai M.-C."/>
        </authorList>
    </citation>
    <scope>NUCLEOTIDE SEQUENCE</scope>
    <source>
        <strain evidence="1">N2F9704</strain>
    </source>
</reference>
<organism evidence="1 2">
    <name type="scientific">Methanofollis aquaemaris</name>
    <dbReference type="NCBI Taxonomy" id="126734"/>
    <lineage>
        <taxon>Archaea</taxon>
        <taxon>Methanobacteriati</taxon>
        <taxon>Methanobacteriota</taxon>
        <taxon>Stenosarchaea group</taxon>
        <taxon>Methanomicrobia</taxon>
        <taxon>Methanomicrobiales</taxon>
        <taxon>Methanomicrobiaceae</taxon>
        <taxon>Methanofollis</taxon>
    </lineage>
</organism>
<name>A0A8A3S035_9EURY</name>
<proteinExistence type="predicted"/>
<reference evidence="1" key="1">
    <citation type="journal article" date="2001" name="Int. J. Syst. Evol. Microbiol.">
        <title>Methanofollis aquaemaris sp. nov., a methanogen isolated from an aquaculture fish pond.</title>
        <authorList>
            <person name="Lai M.C."/>
            <person name="Chen S.C."/>
        </authorList>
    </citation>
    <scope>NUCLEOTIDE SEQUENCE</scope>
    <source>
        <strain evidence="1">N2F9704</strain>
    </source>
</reference>